<proteinExistence type="predicted"/>
<dbReference type="EMBL" id="CP039349">
    <property type="protein sequence ID" value="QCD94925.1"/>
    <property type="molecule type" value="Genomic_DNA"/>
</dbReference>
<sequence>MSIHTLISTFTSAEWTFGPGCFCYSASVLEPRHIGVRPKVVVSRSSTTAVGRTPLWYHPHYHPLPDLESGNGGGGNGAAVNQRLQRTAAAATQRRQRPSGEEMEVQRTSGGSDPAAATTQRRQRTSEPDGGGVGCREREERNGDCGGEGEKEKRAG</sequence>
<reference evidence="2 3" key="1">
    <citation type="submission" date="2019-04" db="EMBL/GenBank/DDBJ databases">
        <title>An improved genome assembly and genetic linkage map for asparagus bean, Vigna unguiculata ssp. sesquipedialis.</title>
        <authorList>
            <person name="Xia Q."/>
            <person name="Zhang R."/>
            <person name="Dong Y."/>
        </authorList>
    </citation>
    <scope>NUCLEOTIDE SEQUENCE [LARGE SCALE GENOMIC DNA]</scope>
    <source>
        <tissue evidence="2">Leaf</tissue>
    </source>
</reference>
<dbReference type="Proteomes" id="UP000501690">
    <property type="component" value="Linkage Group LG5"/>
</dbReference>
<dbReference type="AlphaFoldDB" id="A0A4D6M1F1"/>
<feature type="compositionally biased region" description="Basic and acidic residues" evidence="1">
    <location>
        <begin position="135"/>
        <end position="156"/>
    </location>
</feature>
<feature type="compositionally biased region" description="Low complexity" evidence="1">
    <location>
        <begin position="82"/>
        <end position="93"/>
    </location>
</feature>
<protein>
    <submittedName>
        <fullName evidence="2">Uncharacterized protein</fullName>
    </submittedName>
</protein>
<gene>
    <name evidence="2" type="ORF">DEO72_LG5g3015</name>
</gene>
<feature type="region of interest" description="Disordered" evidence="1">
    <location>
        <begin position="61"/>
        <end position="156"/>
    </location>
</feature>
<accession>A0A4D6M1F1</accession>
<keyword evidence="3" id="KW-1185">Reference proteome</keyword>
<name>A0A4D6M1F1_VIGUN</name>
<evidence type="ECO:0000313" key="2">
    <source>
        <dbReference type="EMBL" id="QCD94925.1"/>
    </source>
</evidence>
<organism evidence="2 3">
    <name type="scientific">Vigna unguiculata</name>
    <name type="common">Cowpea</name>
    <dbReference type="NCBI Taxonomy" id="3917"/>
    <lineage>
        <taxon>Eukaryota</taxon>
        <taxon>Viridiplantae</taxon>
        <taxon>Streptophyta</taxon>
        <taxon>Embryophyta</taxon>
        <taxon>Tracheophyta</taxon>
        <taxon>Spermatophyta</taxon>
        <taxon>Magnoliopsida</taxon>
        <taxon>eudicotyledons</taxon>
        <taxon>Gunneridae</taxon>
        <taxon>Pentapetalae</taxon>
        <taxon>rosids</taxon>
        <taxon>fabids</taxon>
        <taxon>Fabales</taxon>
        <taxon>Fabaceae</taxon>
        <taxon>Papilionoideae</taxon>
        <taxon>50 kb inversion clade</taxon>
        <taxon>NPAAA clade</taxon>
        <taxon>indigoferoid/millettioid clade</taxon>
        <taxon>Phaseoleae</taxon>
        <taxon>Vigna</taxon>
    </lineage>
</organism>
<evidence type="ECO:0000313" key="3">
    <source>
        <dbReference type="Proteomes" id="UP000501690"/>
    </source>
</evidence>
<evidence type="ECO:0000256" key="1">
    <source>
        <dbReference type="SAM" id="MobiDB-lite"/>
    </source>
</evidence>